<dbReference type="Proteomes" id="UP000051952">
    <property type="component" value="Unassembled WGS sequence"/>
</dbReference>
<keyword evidence="2" id="KW-1185">Reference proteome</keyword>
<evidence type="ECO:0000313" key="1">
    <source>
        <dbReference type="EMBL" id="CUI15114.1"/>
    </source>
</evidence>
<sequence>MFVNPLCTTKTNLSEHNVRQPTLHDTKTNLFVANSLQADQCRTCIMQELPETRGLLVSSFLKMLQIFSRFVCVSHLGKTEN</sequence>
<dbReference type="AlphaFoldDB" id="A0A0S4KKL3"/>
<reference evidence="2" key="1">
    <citation type="submission" date="2015-09" db="EMBL/GenBank/DDBJ databases">
        <authorList>
            <consortium name="Pathogen Informatics"/>
        </authorList>
    </citation>
    <scope>NUCLEOTIDE SEQUENCE [LARGE SCALE GENOMIC DNA]</scope>
    <source>
        <strain evidence="2">Lake Konstanz</strain>
    </source>
</reference>
<gene>
    <name evidence="1" type="ORF">BSAL_27205</name>
</gene>
<protein>
    <submittedName>
        <fullName evidence="1">Uncharacterized protein</fullName>
    </submittedName>
</protein>
<proteinExistence type="predicted"/>
<dbReference type="VEuPathDB" id="TriTrypDB:BSAL_27205"/>
<dbReference type="EMBL" id="CYKH01001840">
    <property type="protein sequence ID" value="CUI15114.1"/>
    <property type="molecule type" value="Genomic_DNA"/>
</dbReference>
<name>A0A0S4KKL3_BODSA</name>
<evidence type="ECO:0000313" key="2">
    <source>
        <dbReference type="Proteomes" id="UP000051952"/>
    </source>
</evidence>
<accession>A0A0S4KKL3</accession>
<organism evidence="1 2">
    <name type="scientific">Bodo saltans</name>
    <name type="common">Flagellated protozoan</name>
    <dbReference type="NCBI Taxonomy" id="75058"/>
    <lineage>
        <taxon>Eukaryota</taxon>
        <taxon>Discoba</taxon>
        <taxon>Euglenozoa</taxon>
        <taxon>Kinetoplastea</taxon>
        <taxon>Metakinetoplastina</taxon>
        <taxon>Eubodonida</taxon>
        <taxon>Bodonidae</taxon>
        <taxon>Bodo</taxon>
    </lineage>
</organism>